<dbReference type="Proteomes" id="UP001310594">
    <property type="component" value="Unassembled WGS sequence"/>
</dbReference>
<dbReference type="EMBL" id="JAVRQU010000007">
    <property type="protein sequence ID" value="KAK5701050.1"/>
    <property type="molecule type" value="Genomic_DNA"/>
</dbReference>
<evidence type="ECO:0000259" key="2">
    <source>
        <dbReference type="Pfam" id="PF23189"/>
    </source>
</evidence>
<comment type="caution">
    <text evidence="3">The sequence shown here is derived from an EMBL/GenBank/DDBJ whole genome shotgun (WGS) entry which is preliminary data.</text>
</comment>
<dbReference type="PANTHER" id="PTHR31862">
    <property type="entry name" value="UPF0261 DOMAIN PROTEIN (AFU_ORTHOLOGUE AFUA_1G10120)"/>
    <property type="match status" value="1"/>
</dbReference>
<feature type="domain" description="UPF0261" evidence="1">
    <location>
        <begin position="22"/>
        <end position="208"/>
    </location>
</feature>
<dbReference type="InterPro" id="IPR044122">
    <property type="entry name" value="UPF0261_N"/>
</dbReference>
<dbReference type="PIRSF" id="PIRSF033271">
    <property type="entry name" value="UCP033271"/>
    <property type="match status" value="1"/>
</dbReference>
<dbReference type="NCBIfam" id="NF002674">
    <property type="entry name" value="PRK02399.1-2"/>
    <property type="match status" value="1"/>
</dbReference>
<dbReference type="InterPro" id="IPR056778">
    <property type="entry name" value="UPF0261_C"/>
</dbReference>
<dbReference type="InterPro" id="IPR008322">
    <property type="entry name" value="UPF0261"/>
</dbReference>
<dbReference type="Gene3D" id="3.40.50.12030">
    <property type="entry name" value="Uncharacterised protein family UPF0261, NC domain"/>
    <property type="match status" value="1"/>
</dbReference>
<evidence type="ECO:0000259" key="1">
    <source>
        <dbReference type="Pfam" id="PF06792"/>
    </source>
</evidence>
<dbReference type="CDD" id="cd15488">
    <property type="entry name" value="Tm-1-like"/>
    <property type="match status" value="1"/>
</dbReference>
<dbReference type="PANTHER" id="PTHR31862:SF1">
    <property type="entry name" value="UPF0261 DOMAIN PROTEIN (AFU_ORTHOLOGUE AFUA_1G10120)"/>
    <property type="match status" value="1"/>
</dbReference>
<accession>A0AAN7WBK4</accession>
<dbReference type="Pfam" id="PF06792">
    <property type="entry name" value="UPF0261"/>
    <property type="match status" value="1"/>
</dbReference>
<dbReference type="InterPro" id="IPR051353">
    <property type="entry name" value="Tobamovirus_resist_UPF0261"/>
</dbReference>
<reference evidence="3" key="1">
    <citation type="submission" date="2023-08" db="EMBL/GenBank/DDBJ databases">
        <title>Black Yeasts Isolated from many extreme environments.</title>
        <authorList>
            <person name="Coleine C."/>
            <person name="Stajich J.E."/>
            <person name="Selbmann L."/>
        </authorList>
    </citation>
    <scope>NUCLEOTIDE SEQUENCE</scope>
    <source>
        <strain evidence="3">CCFEE 5810</strain>
    </source>
</reference>
<evidence type="ECO:0000313" key="3">
    <source>
        <dbReference type="EMBL" id="KAK5701050.1"/>
    </source>
</evidence>
<dbReference type="Gene3D" id="3.40.50.12020">
    <property type="entry name" value="Uncharacterised protein family UPF0261, NN domain"/>
    <property type="match status" value="1"/>
</dbReference>
<evidence type="ECO:0000313" key="4">
    <source>
        <dbReference type="Proteomes" id="UP001310594"/>
    </source>
</evidence>
<proteinExistence type="predicted"/>
<dbReference type="Pfam" id="PF23189">
    <property type="entry name" value="UPF0261_C"/>
    <property type="match status" value="1"/>
</dbReference>
<protein>
    <submittedName>
        <fullName evidence="3">Uncharacterized protein</fullName>
    </submittedName>
</protein>
<feature type="domain" description="UPF0261" evidence="2">
    <location>
        <begin position="222"/>
        <end position="443"/>
    </location>
</feature>
<organism evidence="3 4">
    <name type="scientific">Elasticomyces elasticus</name>
    <dbReference type="NCBI Taxonomy" id="574655"/>
    <lineage>
        <taxon>Eukaryota</taxon>
        <taxon>Fungi</taxon>
        <taxon>Dikarya</taxon>
        <taxon>Ascomycota</taxon>
        <taxon>Pezizomycotina</taxon>
        <taxon>Dothideomycetes</taxon>
        <taxon>Dothideomycetidae</taxon>
        <taxon>Mycosphaerellales</taxon>
        <taxon>Teratosphaeriaceae</taxon>
        <taxon>Elasticomyces</taxon>
    </lineage>
</organism>
<name>A0AAN7WBK4_9PEZI</name>
<gene>
    <name evidence="3" type="ORF">LTR97_005569</name>
</gene>
<dbReference type="AlphaFoldDB" id="A0AAN7WBK4"/>
<sequence>MPILRLSINITECQAVQTGDMPHIVLLGTCDTKLAELLYLRSQILESGGPSYRVTLVDVGRKPVHDNHIDVRQDTLASQYAPDGGAQDMADMPRGDVIKYMIACATNWLTEAYAKGLDDTTAAIHGCINAGGTGNTSLASAVMRNVLPIGLPKMIVSTNASGDMRPIVGESDITMMYSVCDIAGLNYLLRRILANAAGAIVGMAKAYEVSTSARPQNDAHQKKIVGLTMFGVTTPCVDRIRRHLEDNYDIECIVFHCTGAGGKAMERLVSEGVVEAVIDLTTTEICDHLSGGVMDAGPLRLEAPLKAGIPYVISCGATDMVNFGPKSTVPERYQNRTLFEHNPTVTLMRTSPDECKAIGSFIVDKVKRFAKDHAKVEVVLPLGGVSMIAIPDGPFYDAQADEALFSAIRNGLEDSDVVVIEDKRAINDEGFAVDIAERLVRLMGNTKRIR</sequence>